<evidence type="ECO:0000256" key="3">
    <source>
        <dbReference type="ARBA" id="ARBA00004714"/>
    </source>
</evidence>
<reference evidence="11" key="1">
    <citation type="submission" date="2021-02" db="EMBL/GenBank/DDBJ databases">
        <authorList>
            <person name="Nowell W R."/>
        </authorList>
    </citation>
    <scope>NUCLEOTIDE SEQUENCE</scope>
</reference>
<dbReference type="PANTHER" id="PTHR30559">
    <property type="entry name" value="FRUCTOSE-BISPHOSPHATE ALDOLASE CLASS 2"/>
    <property type="match status" value="1"/>
</dbReference>
<dbReference type="GO" id="GO:0008270">
    <property type="term" value="F:zinc ion binding"/>
    <property type="evidence" value="ECO:0007669"/>
    <property type="project" value="InterPro"/>
</dbReference>
<dbReference type="GO" id="GO:0006096">
    <property type="term" value="P:glycolytic process"/>
    <property type="evidence" value="ECO:0007669"/>
    <property type="project" value="UniProtKB-UniPathway"/>
</dbReference>
<dbReference type="InterPro" id="IPR013785">
    <property type="entry name" value="Aldolase_TIM"/>
</dbReference>
<comment type="caution">
    <text evidence="11">The sequence shown here is derived from an EMBL/GenBank/DDBJ whole genome shotgun (WGS) entry which is preliminary data.</text>
</comment>
<dbReference type="Proteomes" id="UP000663891">
    <property type="component" value="Unassembled WGS sequence"/>
</dbReference>
<dbReference type="InterPro" id="IPR000771">
    <property type="entry name" value="FBA_II"/>
</dbReference>
<dbReference type="Gene3D" id="3.20.20.70">
    <property type="entry name" value="Aldolase class I"/>
    <property type="match status" value="1"/>
</dbReference>
<dbReference type="SUPFAM" id="SSF51569">
    <property type="entry name" value="Aldolase"/>
    <property type="match status" value="1"/>
</dbReference>
<dbReference type="GO" id="GO:0004332">
    <property type="term" value="F:fructose-bisphosphate aldolase activity"/>
    <property type="evidence" value="ECO:0007669"/>
    <property type="project" value="UniProtKB-EC"/>
</dbReference>
<dbReference type="InterPro" id="IPR006411">
    <property type="entry name" value="Fruct_bisP_bact"/>
</dbReference>
<comment type="cofactor">
    <cofactor evidence="2">
        <name>Zn(2+)</name>
        <dbReference type="ChEBI" id="CHEBI:29105"/>
    </cofactor>
</comment>
<dbReference type="OrthoDB" id="10257187at2759"/>
<evidence type="ECO:0000256" key="5">
    <source>
        <dbReference type="ARBA" id="ARBA00013068"/>
    </source>
</evidence>
<keyword evidence="7" id="KW-0862">Zinc</keyword>
<evidence type="ECO:0000256" key="6">
    <source>
        <dbReference type="ARBA" id="ARBA00022723"/>
    </source>
</evidence>
<dbReference type="UniPathway" id="UPA00109">
    <property type="reaction ID" value="UER00183"/>
</dbReference>
<keyword evidence="8" id="KW-0324">Glycolysis</keyword>
<comment type="similarity">
    <text evidence="4">Belongs to the class II fructose-bisphosphate aldolase family.</text>
</comment>
<dbReference type="EMBL" id="CAJOAY010002370">
    <property type="protein sequence ID" value="CAF3946742.1"/>
    <property type="molecule type" value="Genomic_DNA"/>
</dbReference>
<dbReference type="Pfam" id="PF01116">
    <property type="entry name" value="F_bP_aldolase"/>
    <property type="match status" value="1"/>
</dbReference>
<name>A0A819KIN7_9BILA</name>
<evidence type="ECO:0000256" key="9">
    <source>
        <dbReference type="ARBA" id="ARBA00023239"/>
    </source>
</evidence>
<dbReference type="EMBL" id="CAJNON010000586">
    <property type="protein sequence ID" value="CAF1325933.1"/>
    <property type="molecule type" value="Genomic_DNA"/>
</dbReference>
<accession>A0A819KIN7</accession>
<evidence type="ECO:0000313" key="12">
    <source>
        <dbReference type="Proteomes" id="UP000663881"/>
    </source>
</evidence>
<evidence type="ECO:0000313" key="11">
    <source>
        <dbReference type="EMBL" id="CAF3946742.1"/>
    </source>
</evidence>
<keyword evidence="9" id="KW-0456">Lyase</keyword>
<dbReference type="EC" id="4.1.2.13" evidence="5"/>
<protein>
    <recommendedName>
        <fullName evidence="5">fructose-bisphosphate aldolase</fullName>
        <ecNumber evidence="5">4.1.2.13</ecNumber>
    </recommendedName>
</protein>
<evidence type="ECO:0000256" key="2">
    <source>
        <dbReference type="ARBA" id="ARBA00001947"/>
    </source>
</evidence>
<comment type="pathway">
    <text evidence="3">Carbohydrate degradation; glycolysis; D-glyceraldehyde 3-phosphate and glycerone phosphate from D-glucose: step 4/4.</text>
</comment>
<proteinExistence type="inferred from homology"/>
<dbReference type="AlphaFoldDB" id="A0A819KIN7"/>
<evidence type="ECO:0000256" key="8">
    <source>
        <dbReference type="ARBA" id="ARBA00023152"/>
    </source>
</evidence>
<comment type="catalytic activity">
    <reaction evidence="1">
        <text>beta-D-fructose 1,6-bisphosphate = D-glyceraldehyde 3-phosphate + dihydroxyacetone phosphate</text>
        <dbReference type="Rhea" id="RHEA:14729"/>
        <dbReference type="ChEBI" id="CHEBI:32966"/>
        <dbReference type="ChEBI" id="CHEBI:57642"/>
        <dbReference type="ChEBI" id="CHEBI:59776"/>
        <dbReference type="EC" id="4.1.2.13"/>
    </reaction>
</comment>
<evidence type="ECO:0000256" key="4">
    <source>
        <dbReference type="ARBA" id="ARBA00005812"/>
    </source>
</evidence>
<evidence type="ECO:0000256" key="1">
    <source>
        <dbReference type="ARBA" id="ARBA00000441"/>
    </source>
</evidence>
<evidence type="ECO:0000313" key="10">
    <source>
        <dbReference type="EMBL" id="CAF1325933.1"/>
    </source>
</evidence>
<gene>
    <name evidence="11" type="ORF">OKA104_LOCUS26709</name>
    <name evidence="10" type="ORF">VCS650_LOCUS32408</name>
</gene>
<dbReference type="Proteomes" id="UP000663881">
    <property type="component" value="Unassembled WGS sequence"/>
</dbReference>
<dbReference type="PANTHER" id="PTHR30559:SF0">
    <property type="entry name" value="FRUCTOSE-BISPHOSPHATE ALDOLASE"/>
    <property type="match status" value="1"/>
</dbReference>
<dbReference type="GO" id="GO:0005829">
    <property type="term" value="C:cytosol"/>
    <property type="evidence" value="ECO:0007669"/>
    <property type="project" value="TreeGrafter"/>
</dbReference>
<keyword evidence="6" id="KW-0479">Metal-binding</keyword>
<evidence type="ECO:0000256" key="7">
    <source>
        <dbReference type="ARBA" id="ARBA00022833"/>
    </source>
</evidence>
<dbReference type="GO" id="GO:0006094">
    <property type="term" value="P:gluconeogenesis"/>
    <property type="evidence" value="ECO:0007669"/>
    <property type="project" value="TreeGrafter"/>
</dbReference>
<organism evidence="11 12">
    <name type="scientific">Adineta steineri</name>
    <dbReference type="NCBI Taxonomy" id="433720"/>
    <lineage>
        <taxon>Eukaryota</taxon>
        <taxon>Metazoa</taxon>
        <taxon>Spiralia</taxon>
        <taxon>Gnathifera</taxon>
        <taxon>Rotifera</taxon>
        <taxon>Eurotatoria</taxon>
        <taxon>Bdelloidea</taxon>
        <taxon>Adinetida</taxon>
        <taxon>Adinetidae</taxon>
        <taxon>Adineta</taxon>
    </lineage>
</organism>
<sequence length="115" mass="13223">MAALNTDHCVKELEPWFIGMLEADEAYFKEHNIDAYIHRELSTISLSFSIAAAFDNVRLHSELLGKDEEYVKEKLNLKDNKSVFLVFHVGSSSTKDEIKTAIQNSVVKMNIWKEF</sequence>